<dbReference type="RefSeq" id="WP_030531451.1">
    <property type="nucleotide sequence ID" value="NZ_JOIJ01000004.1"/>
</dbReference>
<proteinExistence type="predicted"/>
<keyword evidence="2" id="KW-1185">Reference proteome</keyword>
<protein>
    <submittedName>
        <fullName evidence="1">Uncharacterized protein</fullName>
    </submittedName>
</protein>
<evidence type="ECO:0000313" key="2">
    <source>
        <dbReference type="Proteomes" id="UP000317303"/>
    </source>
</evidence>
<comment type="caution">
    <text evidence="1">The sequence shown here is derived from an EMBL/GenBank/DDBJ whole genome shotgun (WGS) entry which is preliminary data.</text>
</comment>
<organism evidence="1 2">
    <name type="scientific">Prauserella rugosa</name>
    <dbReference type="NCBI Taxonomy" id="43354"/>
    <lineage>
        <taxon>Bacteria</taxon>
        <taxon>Bacillati</taxon>
        <taxon>Actinomycetota</taxon>
        <taxon>Actinomycetes</taxon>
        <taxon>Pseudonocardiales</taxon>
        <taxon>Pseudonocardiaceae</taxon>
        <taxon>Prauserella</taxon>
    </lineage>
</organism>
<sequence>MMQHEAADGDRVAQLIPVELDEPTSDDVTPDVMSDAVPAAAESAFDANPADVLDQHVSVPTEMVYRG</sequence>
<accession>A0A660CGY0</accession>
<dbReference type="EMBL" id="VLJV01000001">
    <property type="protein sequence ID" value="TWH22672.1"/>
    <property type="molecule type" value="Genomic_DNA"/>
</dbReference>
<gene>
    <name evidence="1" type="ORF">JD82_04562</name>
</gene>
<reference evidence="1 2" key="1">
    <citation type="submission" date="2019-07" db="EMBL/GenBank/DDBJ databases">
        <title>R&amp;d 2014.</title>
        <authorList>
            <person name="Klenk H.-P."/>
        </authorList>
    </citation>
    <scope>NUCLEOTIDE SEQUENCE [LARGE SCALE GENOMIC DNA]</scope>
    <source>
        <strain evidence="1 2">DSM 43194</strain>
    </source>
</reference>
<dbReference type="AlphaFoldDB" id="A0A660CGY0"/>
<dbReference type="Proteomes" id="UP000317303">
    <property type="component" value="Unassembled WGS sequence"/>
</dbReference>
<name>A0A660CGY0_9PSEU</name>
<evidence type="ECO:0000313" key="1">
    <source>
        <dbReference type="EMBL" id="TWH22672.1"/>
    </source>
</evidence>